<reference evidence="2 3" key="1">
    <citation type="submission" date="2014-06" db="EMBL/GenBank/DDBJ databases">
        <title>Draft genome sequence of Bacillus manliponensis JCM 15802 (MCCC 1A00708).</title>
        <authorList>
            <person name="Lai Q."/>
            <person name="Liu Y."/>
            <person name="Shao Z."/>
        </authorList>
    </citation>
    <scope>NUCLEOTIDE SEQUENCE [LARGE SCALE GENOMIC DNA]</scope>
    <source>
        <strain evidence="2 3">JCM 15802</strain>
    </source>
</reference>
<dbReference type="AlphaFoldDB" id="A0A073JRC2"/>
<feature type="chain" id="PRO_5039558897" description="Recombinase family protein" evidence="1">
    <location>
        <begin position="20"/>
        <end position="367"/>
    </location>
</feature>
<organism evidence="2 3">
    <name type="scientific">Bacillus manliponensis</name>
    <dbReference type="NCBI Taxonomy" id="574376"/>
    <lineage>
        <taxon>Bacteria</taxon>
        <taxon>Bacillati</taxon>
        <taxon>Bacillota</taxon>
        <taxon>Bacilli</taxon>
        <taxon>Bacillales</taxon>
        <taxon>Bacillaceae</taxon>
        <taxon>Bacillus</taxon>
        <taxon>Bacillus cereus group</taxon>
    </lineage>
</organism>
<evidence type="ECO:0000313" key="3">
    <source>
        <dbReference type="Proteomes" id="UP000027822"/>
    </source>
</evidence>
<sequence length="367" mass="43447">MKNKYIYFLAILSLTMLMASCSKETESKQVKEVCEGQEQCTQVGDELVQKVNEKIVGISDLEEFIPIEDEALFAEYEAESKDEDRYFFLTSYYIDNEEIVDPYTEKIDKKRLKKVFKDDKELQEYIISSQEDVEYHDMLWDLYSTLIPVQYREPIKEFDIITDGYDHMLAHVMQHPDYPEEWTLSLDGLDSEVYFDEMMKTLIHETVHVLTLNDSQVPIDEKYLEAFMDEKDVSKYEEKCKSLFLMEGCTKEDSYINQFHAKFWTDIEQEWLEKNVETDLGAQVDFFEQHQDKFVSEYATTNVVEDLAETITTFILSDSKTVKESQEIKYQKIAFFYQFPELVQMRADVLSGLYELSKDMEFVEEEV</sequence>
<protein>
    <recommendedName>
        <fullName evidence="4">Recombinase family protein</fullName>
    </recommendedName>
</protein>
<dbReference type="eggNOG" id="ENOG5032S5K">
    <property type="taxonomic scope" value="Bacteria"/>
</dbReference>
<feature type="signal peptide" evidence="1">
    <location>
        <begin position="1"/>
        <end position="19"/>
    </location>
</feature>
<dbReference type="EMBL" id="JOTN01000024">
    <property type="protein sequence ID" value="KEK17629.1"/>
    <property type="molecule type" value="Genomic_DNA"/>
</dbReference>
<evidence type="ECO:0008006" key="4">
    <source>
        <dbReference type="Google" id="ProtNLM"/>
    </source>
</evidence>
<comment type="caution">
    <text evidence="2">The sequence shown here is derived from an EMBL/GenBank/DDBJ whole genome shotgun (WGS) entry which is preliminary data.</text>
</comment>
<dbReference type="PROSITE" id="PS51257">
    <property type="entry name" value="PROKAR_LIPOPROTEIN"/>
    <property type="match status" value="1"/>
</dbReference>
<evidence type="ECO:0000313" key="2">
    <source>
        <dbReference type="EMBL" id="KEK17629.1"/>
    </source>
</evidence>
<proteinExistence type="predicted"/>
<name>A0A073JRC2_9BACI</name>
<dbReference type="RefSeq" id="WP_034642709.1">
    <property type="nucleotide sequence ID" value="NZ_CBCSJC010000006.1"/>
</dbReference>
<dbReference type="Proteomes" id="UP000027822">
    <property type="component" value="Unassembled WGS sequence"/>
</dbReference>
<dbReference type="OrthoDB" id="1114958at2"/>
<dbReference type="STRING" id="574376.BAMA_11710"/>
<evidence type="ECO:0000256" key="1">
    <source>
        <dbReference type="SAM" id="SignalP"/>
    </source>
</evidence>
<keyword evidence="3" id="KW-1185">Reference proteome</keyword>
<accession>A0A073JRC2</accession>
<keyword evidence="1" id="KW-0732">Signal</keyword>
<gene>
    <name evidence="2" type="ORF">BAMA_11710</name>
</gene>